<dbReference type="GO" id="GO:0008270">
    <property type="term" value="F:zinc ion binding"/>
    <property type="evidence" value="ECO:0007669"/>
    <property type="project" value="InterPro"/>
</dbReference>
<dbReference type="CDD" id="cd00085">
    <property type="entry name" value="HNHc"/>
    <property type="match status" value="1"/>
</dbReference>
<dbReference type="GO" id="GO:0004519">
    <property type="term" value="F:endonuclease activity"/>
    <property type="evidence" value="ECO:0007669"/>
    <property type="project" value="UniProtKB-KW"/>
</dbReference>
<dbReference type="RefSeq" id="WP_134852881.1">
    <property type="nucleotide sequence ID" value="NZ_CM011002.1"/>
</dbReference>
<protein>
    <submittedName>
        <fullName evidence="2">Restriction endonuclease</fullName>
    </submittedName>
</protein>
<keyword evidence="2" id="KW-0540">Nuclease</keyword>
<dbReference type="InterPro" id="IPR002711">
    <property type="entry name" value="HNH"/>
</dbReference>
<comment type="caution">
    <text evidence="2">The sequence shown here is derived from an EMBL/GenBank/DDBJ whole genome shotgun (WGS) entry which is preliminary data.</text>
</comment>
<accession>A0A5E8GXU3</accession>
<gene>
    <name evidence="2" type="ORF">SADFL11_2141</name>
</gene>
<keyword evidence="2" id="KW-0255">Endonuclease</keyword>
<dbReference type="Proteomes" id="UP000004703">
    <property type="component" value="Chromosome"/>
</dbReference>
<evidence type="ECO:0000313" key="3">
    <source>
        <dbReference type="Proteomes" id="UP000004703"/>
    </source>
</evidence>
<proteinExistence type="predicted"/>
<keyword evidence="2" id="KW-0378">Hydrolase</keyword>
<sequence length="111" mass="12380">MALKMIRRPPRTLASRIRPPVKLTDPFYQSAGWRALAADIKRQRRYRCEACGSDFSRRADKLIADHIVERSAGGAEFDPLNIQCLCIACHNRKTAKARKARKARTAGTAGG</sequence>
<evidence type="ECO:0000313" key="2">
    <source>
        <dbReference type="EMBL" id="EEE44853.2"/>
    </source>
</evidence>
<dbReference type="AlphaFoldDB" id="A0A5E8GXU3"/>
<dbReference type="SMART" id="SM00507">
    <property type="entry name" value="HNHc"/>
    <property type="match status" value="1"/>
</dbReference>
<dbReference type="EMBL" id="ACCU02000002">
    <property type="protein sequence ID" value="EEE44853.2"/>
    <property type="molecule type" value="Genomic_DNA"/>
</dbReference>
<reference evidence="2 3" key="2">
    <citation type="submission" date="2013-04" db="EMBL/GenBank/DDBJ databases">
        <authorList>
            <person name="Fiebig A."/>
            <person name="Pradella S."/>
            <person name="Wagner-Doebler I."/>
        </authorList>
    </citation>
    <scope>NUCLEOTIDE SEQUENCE [LARGE SCALE GENOMIC DNA]</scope>
    <source>
        <strain evidence="3">DSM 17067 / NCIMB 14079 / DFL-11</strain>
    </source>
</reference>
<dbReference type="GO" id="GO:0003676">
    <property type="term" value="F:nucleic acid binding"/>
    <property type="evidence" value="ECO:0007669"/>
    <property type="project" value="InterPro"/>
</dbReference>
<name>A0A5E8GXU3_ROSAD</name>
<feature type="domain" description="HNH nuclease" evidence="1">
    <location>
        <begin position="35"/>
        <end position="91"/>
    </location>
</feature>
<organism evidence="2 3">
    <name type="scientific">Roseibium alexandrii (strain DSM 17067 / NCIMB 14079 / DFL-11)</name>
    <name type="common">Labrenzia alexandrii</name>
    <dbReference type="NCBI Taxonomy" id="244592"/>
    <lineage>
        <taxon>Bacteria</taxon>
        <taxon>Pseudomonadati</taxon>
        <taxon>Pseudomonadota</taxon>
        <taxon>Alphaproteobacteria</taxon>
        <taxon>Hyphomicrobiales</taxon>
        <taxon>Stappiaceae</taxon>
        <taxon>Roseibium</taxon>
    </lineage>
</organism>
<dbReference type="Pfam" id="PF01844">
    <property type="entry name" value="HNH"/>
    <property type="match status" value="1"/>
</dbReference>
<evidence type="ECO:0000259" key="1">
    <source>
        <dbReference type="SMART" id="SM00507"/>
    </source>
</evidence>
<dbReference type="Gene3D" id="1.10.30.50">
    <property type="match status" value="1"/>
</dbReference>
<dbReference type="InterPro" id="IPR003615">
    <property type="entry name" value="HNH_nuc"/>
</dbReference>
<reference evidence="2 3" key="1">
    <citation type="submission" date="2008-01" db="EMBL/GenBank/DDBJ databases">
        <authorList>
            <person name="Wagner-Dobler I."/>
            <person name="Ferriera S."/>
            <person name="Johnson J."/>
            <person name="Kravitz S."/>
            <person name="Beeson K."/>
            <person name="Sutton G."/>
            <person name="Rogers Y.-H."/>
            <person name="Friedman R."/>
            <person name="Frazier M."/>
            <person name="Venter J.C."/>
        </authorList>
    </citation>
    <scope>NUCLEOTIDE SEQUENCE [LARGE SCALE GENOMIC DNA]</scope>
    <source>
        <strain evidence="3">DSM 17067 / NCIMB 14079 / DFL-11</strain>
    </source>
</reference>